<keyword evidence="3 4" id="KW-0012">Acyltransferase</keyword>
<evidence type="ECO:0000256" key="2">
    <source>
        <dbReference type="ARBA" id="ARBA00022679"/>
    </source>
</evidence>
<evidence type="ECO:0000256" key="3">
    <source>
        <dbReference type="ARBA" id="ARBA00023315"/>
    </source>
</evidence>
<dbReference type="AlphaFoldDB" id="C7LZT0"/>
<dbReference type="GO" id="GO:0005737">
    <property type="term" value="C:cytoplasm"/>
    <property type="evidence" value="ECO:0007669"/>
    <property type="project" value="UniProtKB-SubCell"/>
</dbReference>
<proteinExistence type="inferred from homology"/>
<protein>
    <recommendedName>
        <fullName evidence="4">Leucyl/phenylalanyl-tRNA--protein transferase</fullName>
        <ecNumber evidence="4">2.3.2.6</ecNumber>
    </recommendedName>
    <alternativeName>
        <fullName evidence="4">L/F-transferase</fullName>
    </alternativeName>
    <alternativeName>
        <fullName evidence="4">Leucyltransferase</fullName>
    </alternativeName>
    <alternativeName>
        <fullName evidence="4">Phenyalanyltransferase</fullName>
    </alternativeName>
</protein>
<dbReference type="RefSeq" id="WP_015798724.1">
    <property type="nucleotide sequence ID" value="NC_013124.1"/>
</dbReference>
<comment type="catalytic activity">
    <reaction evidence="4">
        <text>N-terminal L-lysyl-[protein] + L-leucyl-tRNA(Leu) = N-terminal L-leucyl-L-lysyl-[protein] + tRNA(Leu) + H(+)</text>
        <dbReference type="Rhea" id="RHEA:12340"/>
        <dbReference type="Rhea" id="RHEA-COMP:9613"/>
        <dbReference type="Rhea" id="RHEA-COMP:9622"/>
        <dbReference type="Rhea" id="RHEA-COMP:12670"/>
        <dbReference type="Rhea" id="RHEA-COMP:12671"/>
        <dbReference type="ChEBI" id="CHEBI:15378"/>
        <dbReference type="ChEBI" id="CHEBI:65249"/>
        <dbReference type="ChEBI" id="CHEBI:78442"/>
        <dbReference type="ChEBI" id="CHEBI:78494"/>
        <dbReference type="ChEBI" id="CHEBI:133043"/>
        <dbReference type="EC" id="2.3.2.6"/>
    </reaction>
</comment>
<dbReference type="InterPro" id="IPR004616">
    <property type="entry name" value="Leu/Phe-tRNA_Trfase"/>
</dbReference>
<evidence type="ECO:0000256" key="4">
    <source>
        <dbReference type="HAMAP-Rule" id="MF_00688"/>
    </source>
</evidence>
<comment type="catalytic activity">
    <reaction evidence="4">
        <text>L-phenylalanyl-tRNA(Phe) + an N-terminal L-alpha-aminoacyl-[protein] = an N-terminal L-phenylalanyl-L-alpha-aminoacyl-[protein] + tRNA(Phe)</text>
        <dbReference type="Rhea" id="RHEA:43632"/>
        <dbReference type="Rhea" id="RHEA-COMP:9668"/>
        <dbReference type="Rhea" id="RHEA-COMP:9699"/>
        <dbReference type="Rhea" id="RHEA-COMP:10636"/>
        <dbReference type="Rhea" id="RHEA-COMP:10637"/>
        <dbReference type="ChEBI" id="CHEBI:78442"/>
        <dbReference type="ChEBI" id="CHEBI:78531"/>
        <dbReference type="ChEBI" id="CHEBI:78597"/>
        <dbReference type="ChEBI" id="CHEBI:83561"/>
        <dbReference type="EC" id="2.3.2.6"/>
    </reaction>
</comment>
<dbReference type="Pfam" id="PF03588">
    <property type="entry name" value="Leu_Phe_trans"/>
    <property type="match status" value="1"/>
</dbReference>
<dbReference type="HAMAP" id="MF_00688">
    <property type="entry name" value="Leu_Phe_trans"/>
    <property type="match status" value="1"/>
</dbReference>
<keyword evidence="1 4" id="KW-0963">Cytoplasm</keyword>
<dbReference type="GO" id="GO:0008914">
    <property type="term" value="F:leucyl-tRNA--protein transferase activity"/>
    <property type="evidence" value="ECO:0007669"/>
    <property type="project" value="UniProtKB-UniRule"/>
</dbReference>
<comment type="subcellular location">
    <subcellularLocation>
        <location evidence="4">Cytoplasm</location>
    </subcellularLocation>
</comment>
<name>C7LZT0_ACIFD</name>
<organism evidence="5 6">
    <name type="scientific">Acidimicrobium ferrooxidans (strain DSM 10331 / JCM 15462 / NBRC 103882 / ICP)</name>
    <dbReference type="NCBI Taxonomy" id="525909"/>
    <lineage>
        <taxon>Bacteria</taxon>
        <taxon>Bacillati</taxon>
        <taxon>Actinomycetota</taxon>
        <taxon>Acidimicrobiia</taxon>
        <taxon>Acidimicrobiales</taxon>
        <taxon>Acidimicrobiaceae</taxon>
        <taxon>Acidimicrobium</taxon>
    </lineage>
</organism>
<evidence type="ECO:0000313" key="6">
    <source>
        <dbReference type="Proteomes" id="UP000000771"/>
    </source>
</evidence>
<accession>C7LZT0</accession>
<comment type="catalytic activity">
    <reaction evidence="4">
        <text>N-terminal L-arginyl-[protein] + L-leucyl-tRNA(Leu) = N-terminal L-leucyl-L-arginyl-[protein] + tRNA(Leu) + H(+)</text>
        <dbReference type="Rhea" id="RHEA:50416"/>
        <dbReference type="Rhea" id="RHEA-COMP:9613"/>
        <dbReference type="Rhea" id="RHEA-COMP:9622"/>
        <dbReference type="Rhea" id="RHEA-COMP:12672"/>
        <dbReference type="Rhea" id="RHEA-COMP:12673"/>
        <dbReference type="ChEBI" id="CHEBI:15378"/>
        <dbReference type="ChEBI" id="CHEBI:64719"/>
        <dbReference type="ChEBI" id="CHEBI:78442"/>
        <dbReference type="ChEBI" id="CHEBI:78494"/>
        <dbReference type="ChEBI" id="CHEBI:133044"/>
        <dbReference type="EC" id="2.3.2.6"/>
    </reaction>
</comment>
<dbReference type="EMBL" id="CP001631">
    <property type="protein sequence ID" value="ACU54238.1"/>
    <property type="molecule type" value="Genomic_DNA"/>
</dbReference>
<dbReference type="PANTHER" id="PTHR30098:SF2">
    <property type="entry name" value="LEUCYL_PHENYLALANYL-TRNA--PROTEIN TRANSFERASE"/>
    <property type="match status" value="1"/>
</dbReference>
<dbReference type="EC" id="2.3.2.6" evidence="4"/>
<dbReference type="InterPro" id="IPR016181">
    <property type="entry name" value="Acyl_CoA_acyltransferase"/>
</dbReference>
<dbReference type="Proteomes" id="UP000000771">
    <property type="component" value="Chromosome"/>
</dbReference>
<dbReference type="STRING" id="525909.Afer_1308"/>
<dbReference type="SUPFAM" id="SSF55729">
    <property type="entry name" value="Acyl-CoA N-acyltransferases (Nat)"/>
    <property type="match status" value="1"/>
</dbReference>
<dbReference type="OrthoDB" id="9790282at2"/>
<reference evidence="5 6" key="1">
    <citation type="journal article" date="2009" name="Stand. Genomic Sci.">
        <title>Complete genome sequence of Acidimicrobium ferrooxidans type strain (ICP).</title>
        <authorList>
            <person name="Clum A."/>
            <person name="Nolan M."/>
            <person name="Lang E."/>
            <person name="Glavina Del Rio T."/>
            <person name="Tice H."/>
            <person name="Copeland A."/>
            <person name="Cheng J.F."/>
            <person name="Lucas S."/>
            <person name="Chen F."/>
            <person name="Bruce D."/>
            <person name="Goodwin L."/>
            <person name="Pitluck S."/>
            <person name="Ivanova N."/>
            <person name="Mavrommatis K."/>
            <person name="Mikhailova N."/>
            <person name="Pati A."/>
            <person name="Chen A."/>
            <person name="Palaniappan K."/>
            <person name="Goker M."/>
            <person name="Spring S."/>
            <person name="Land M."/>
            <person name="Hauser L."/>
            <person name="Chang Y.J."/>
            <person name="Jeffries C.C."/>
            <person name="Chain P."/>
            <person name="Bristow J."/>
            <person name="Eisen J.A."/>
            <person name="Markowitz V."/>
            <person name="Hugenholtz P."/>
            <person name="Kyrpides N.C."/>
            <person name="Klenk H.P."/>
            <person name="Lapidus A."/>
        </authorList>
    </citation>
    <scope>NUCLEOTIDE SEQUENCE [LARGE SCALE GENOMIC DNA]</scope>
    <source>
        <strain evidence="6">DSM 10331 / JCM 15462 / NBRC 103882 / ICP</strain>
    </source>
</reference>
<evidence type="ECO:0000313" key="5">
    <source>
        <dbReference type="EMBL" id="ACU54238.1"/>
    </source>
</evidence>
<dbReference type="GO" id="GO:0030163">
    <property type="term" value="P:protein catabolic process"/>
    <property type="evidence" value="ECO:0007669"/>
    <property type="project" value="UniProtKB-UniRule"/>
</dbReference>
<dbReference type="InterPro" id="IPR042203">
    <property type="entry name" value="Leu/Phe-tRNA_Trfase_C"/>
</dbReference>
<dbReference type="PANTHER" id="PTHR30098">
    <property type="entry name" value="LEUCYL/PHENYLALANYL-TRNA--PROTEIN TRANSFERASE"/>
    <property type="match status" value="1"/>
</dbReference>
<dbReference type="KEGG" id="afo:Afer_1308"/>
<gene>
    <name evidence="4" type="primary">aat</name>
    <name evidence="5" type="ordered locus">Afer_1308</name>
</gene>
<comment type="similarity">
    <text evidence="4">Belongs to the L/F-transferase family.</text>
</comment>
<evidence type="ECO:0000256" key="1">
    <source>
        <dbReference type="ARBA" id="ARBA00022490"/>
    </source>
</evidence>
<dbReference type="Gene3D" id="3.40.630.70">
    <property type="entry name" value="Leucyl/phenylalanyl-tRNA-protein transferase, C-terminal domain"/>
    <property type="match status" value="1"/>
</dbReference>
<comment type="function">
    <text evidence="4">Functions in the N-end rule pathway of protein degradation where it conjugates Leu, Phe and, less efficiently, Met from aminoacyl-tRNAs to the N-termini of proteins containing an N-terminal arginine or lysine.</text>
</comment>
<keyword evidence="2 4" id="KW-0808">Transferase</keyword>
<dbReference type="HOGENOM" id="CLU_075045_0_1_11"/>
<dbReference type="eggNOG" id="COG2360">
    <property type="taxonomic scope" value="Bacteria"/>
</dbReference>
<sequence length="234" mass="25814">MPTLAEVVGPHEDDLVDVQFGFEPDRVLEGYRNARFPMWLDEGVLGWFEPRWRALLRLEGDLSRIAHRSVLREVDRASVRIDTAFDAVLEACADPARPGAWIDATFRRFYRELHARGLAHSVECWLGGRLVGGLFGLGLGRCFVGESMVSLVPNASKVAFLGLVVAAKDAGYGVIDGQWMTAHLALLGFEAVARAEARALLRPLLAEPNRPLVRGDLGLGRERLRAALRHPLAT</sequence>
<keyword evidence="6" id="KW-1185">Reference proteome</keyword>